<keyword evidence="2" id="KW-1185">Reference proteome</keyword>
<sequence length="112" mass="12521">MPVPPFPLARSRANTISYNRLSFSGLPQLLLPPSKPSSTSKSLWRVLALQLSLNFKVRVSFDPLILHISRQIPDVLIKIFCAVCSWVIDQDMDFNRAMLEKISTGHGSDALV</sequence>
<protein>
    <submittedName>
        <fullName evidence="1">Uncharacterized protein</fullName>
    </submittedName>
</protein>
<comment type="caution">
    <text evidence="1">The sequence shown here is derived from an EMBL/GenBank/DDBJ whole genome shotgun (WGS) entry which is preliminary data.</text>
</comment>
<proteinExistence type="predicted"/>
<dbReference type="AlphaFoldDB" id="A0AAV7G1R6"/>
<dbReference type="EMBL" id="JAGFBR010000014">
    <property type="protein sequence ID" value="KAH0455759.1"/>
    <property type="molecule type" value="Genomic_DNA"/>
</dbReference>
<name>A0AAV7G1R6_DENCH</name>
<reference evidence="1 2" key="1">
    <citation type="journal article" date="2021" name="Hortic Res">
        <title>Chromosome-scale assembly of the Dendrobium chrysotoxum genome enhances the understanding of orchid evolution.</title>
        <authorList>
            <person name="Zhang Y."/>
            <person name="Zhang G.Q."/>
            <person name="Zhang D."/>
            <person name="Liu X.D."/>
            <person name="Xu X.Y."/>
            <person name="Sun W.H."/>
            <person name="Yu X."/>
            <person name="Zhu X."/>
            <person name="Wang Z.W."/>
            <person name="Zhao X."/>
            <person name="Zhong W.Y."/>
            <person name="Chen H."/>
            <person name="Yin W.L."/>
            <person name="Huang T."/>
            <person name="Niu S.C."/>
            <person name="Liu Z.J."/>
        </authorList>
    </citation>
    <scope>NUCLEOTIDE SEQUENCE [LARGE SCALE GENOMIC DNA]</scope>
    <source>
        <strain evidence="1">Lindl</strain>
    </source>
</reference>
<evidence type="ECO:0000313" key="2">
    <source>
        <dbReference type="Proteomes" id="UP000775213"/>
    </source>
</evidence>
<accession>A0AAV7G1R6</accession>
<gene>
    <name evidence="1" type="ORF">IEQ34_015791</name>
</gene>
<organism evidence="1 2">
    <name type="scientific">Dendrobium chrysotoxum</name>
    <name type="common">Orchid</name>
    <dbReference type="NCBI Taxonomy" id="161865"/>
    <lineage>
        <taxon>Eukaryota</taxon>
        <taxon>Viridiplantae</taxon>
        <taxon>Streptophyta</taxon>
        <taxon>Embryophyta</taxon>
        <taxon>Tracheophyta</taxon>
        <taxon>Spermatophyta</taxon>
        <taxon>Magnoliopsida</taxon>
        <taxon>Liliopsida</taxon>
        <taxon>Asparagales</taxon>
        <taxon>Orchidaceae</taxon>
        <taxon>Epidendroideae</taxon>
        <taxon>Malaxideae</taxon>
        <taxon>Dendrobiinae</taxon>
        <taxon>Dendrobium</taxon>
    </lineage>
</organism>
<evidence type="ECO:0000313" key="1">
    <source>
        <dbReference type="EMBL" id="KAH0455759.1"/>
    </source>
</evidence>
<dbReference type="Proteomes" id="UP000775213">
    <property type="component" value="Unassembled WGS sequence"/>
</dbReference>